<feature type="transmembrane region" description="Helical" evidence="12">
    <location>
        <begin position="293"/>
        <end position="313"/>
    </location>
</feature>
<dbReference type="InterPro" id="IPR002523">
    <property type="entry name" value="MgTranspt_CorA/ZnTranspt_ZntB"/>
</dbReference>
<name>A0A1A8TGV1_9GAMM</name>
<evidence type="ECO:0000256" key="6">
    <source>
        <dbReference type="ARBA" id="ARBA00022692"/>
    </source>
</evidence>
<dbReference type="AlphaFoldDB" id="A0A1A8TGV1"/>
<dbReference type="CDD" id="cd12833">
    <property type="entry name" value="ZntB-like_1"/>
    <property type="match status" value="1"/>
</dbReference>
<evidence type="ECO:0000256" key="10">
    <source>
        <dbReference type="ARBA" id="ARBA00023136"/>
    </source>
</evidence>
<proteinExistence type="inferred from homology"/>
<evidence type="ECO:0000256" key="7">
    <source>
        <dbReference type="ARBA" id="ARBA00022833"/>
    </source>
</evidence>
<dbReference type="GO" id="GO:0015095">
    <property type="term" value="F:magnesium ion transmembrane transporter activity"/>
    <property type="evidence" value="ECO:0007669"/>
    <property type="project" value="TreeGrafter"/>
</dbReference>
<feature type="coiled-coil region" evidence="11">
    <location>
        <begin position="219"/>
        <end position="253"/>
    </location>
</feature>
<dbReference type="Proteomes" id="UP000092627">
    <property type="component" value="Unassembled WGS sequence"/>
</dbReference>
<gene>
    <name evidence="13" type="primary">zntB</name>
    <name evidence="13" type="ORF">MAQ5080_02338</name>
</gene>
<keyword evidence="6 12" id="KW-0812">Transmembrane</keyword>
<keyword evidence="8 12" id="KW-1133">Transmembrane helix</keyword>
<dbReference type="SUPFAM" id="SSF143865">
    <property type="entry name" value="CorA soluble domain-like"/>
    <property type="match status" value="1"/>
</dbReference>
<dbReference type="InterPro" id="IPR045861">
    <property type="entry name" value="CorA_cytoplasmic_dom"/>
</dbReference>
<keyword evidence="9" id="KW-0406">Ion transport</keyword>
<dbReference type="PANTHER" id="PTHR46494">
    <property type="entry name" value="CORA FAMILY METAL ION TRANSPORTER (EUROFUNG)"/>
    <property type="match status" value="1"/>
</dbReference>
<comment type="similarity">
    <text evidence="2">Belongs to the CorA metal ion transporter (MIT) (TC 1.A.35) family.</text>
</comment>
<dbReference type="Pfam" id="PF01544">
    <property type="entry name" value="CorA"/>
    <property type="match status" value="1"/>
</dbReference>
<protein>
    <submittedName>
        <fullName evidence="13">Zinc transport protein ZntB</fullName>
    </submittedName>
</protein>
<organism evidence="13 14">
    <name type="scientific">Marinomonas aquimarina</name>
    <dbReference type="NCBI Taxonomy" id="295068"/>
    <lineage>
        <taxon>Bacteria</taxon>
        <taxon>Pseudomonadati</taxon>
        <taxon>Pseudomonadota</taxon>
        <taxon>Gammaproteobacteria</taxon>
        <taxon>Oceanospirillales</taxon>
        <taxon>Oceanospirillaceae</taxon>
        <taxon>Marinomonas</taxon>
    </lineage>
</organism>
<evidence type="ECO:0000256" key="11">
    <source>
        <dbReference type="SAM" id="Coils"/>
    </source>
</evidence>
<dbReference type="Gene3D" id="3.30.460.20">
    <property type="entry name" value="CorA soluble domain-like"/>
    <property type="match status" value="1"/>
</dbReference>
<evidence type="ECO:0000313" key="14">
    <source>
        <dbReference type="Proteomes" id="UP000092627"/>
    </source>
</evidence>
<keyword evidence="5" id="KW-0997">Cell inner membrane</keyword>
<dbReference type="PANTHER" id="PTHR46494:SF3">
    <property type="entry name" value="ZINC TRANSPORT PROTEIN ZNTB"/>
    <property type="match status" value="1"/>
</dbReference>
<keyword evidence="11" id="KW-0175">Coiled coil</keyword>
<evidence type="ECO:0000256" key="12">
    <source>
        <dbReference type="SAM" id="Phobius"/>
    </source>
</evidence>
<dbReference type="GO" id="GO:0005886">
    <property type="term" value="C:plasma membrane"/>
    <property type="evidence" value="ECO:0007669"/>
    <property type="project" value="UniProtKB-SubCell"/>
</dbReference>
<sequence>MDYLLHYLKFDGQGGAERVTQLPTEIPQSGAHWVHIDCSKDDGRDWLDNIEEIPEAVVDALFADETRPRTVKMGQGVLVTLRGVNLNPDSDPSDMVSLRLWATPHFIVSTRRRRLLSVVEQVSNLEKGEGAENIADLVATLTHTLTARMAGVIDGLEDTLGELEEEMSERVELQQRATLVDRRLQTVRLRRFLVPQKEAISRLSVEMQSWMTKEQLAHIQEAANDITRYVEALESLRERCLLMQEEFANYQAEKMNARMYVLSILSGIFLPLGFLTGLFGINIGGMPGVESGAAFWLFVGVLVLMGIGQYVVMRKSRWF</sequence>
<feature type="transmembrane region" description="Helical" evidence="12">
    <location>
        <begin position="259"/>
        <end position="281"/>
    </location>
</feature>
<evidence type="ECO:0000256" key="1">
    <source>
        <dbReference type="ARBA" id="ARBA00004651"/>
    </source>
</evidence>
<dbReference type="GO" id="GO:0000287">
    <property type="term" value="F:magnesium ion binding"/>
    <property type="evidence" value="ECO:0007669"/>
    <property type="project" value="TreeGrafter"/>
</dbReference>
<accession>A0A1A8TGV1</accession>
<dbReference type="Gene3D" id="1.20.58.340">
    <property type="entry name" value="Magnesium transport protein CorA, transmembrane region"/>
    <property type="match status" value="2"/>
</dbReference>
<evidence type="ECO:0000256" key="9">
    <source>
        <dbReference type="ARBA" id="ARBA00023065"/>
    </source>
</evidence>
<evidence type="ECO:0000313" key="13">
    <source>
        <dbReference type="EMBL" id="SBS32726.1"/>
    </source>
</evidence>
<evidence type="ECO:0000256" key="5">
    <source>
        <dbReference type="ARBA" id="ARBA00022519"/>
    </source>
</evidence>
<dbReference type="EMBL" id="FLOC01000013">
    <property type="protein sequence ID" value="SBS32726.1"/>
    <property type="molecule type" value="Genomic_DNA"/>
</dbReference>
<dbReference type="InterPro" id="IPR045863">
    <property type="entry name" value="CorA_TM1_TM2"/>
</dbReference>
<dbReference type="GO" id="GO:0015087">
    <property type="term" value="F:cobalt ion transmembrane transporter activity"/>
    <property type="evidence" value="ECO:0007669"/>
    <property type="project" value="TreeGrafter"/>
</dbReference>
<keyword evidence="10 12" id="KW-0472">Membrane</keyword>
<evidence type="ECO:0000256" key="2">
    <source>
        <dbReference type="ARBA" id="ARBA00009765"/>
    </source>
</evidence>
<dbReference type="STRING" id="295068.MAQ5080_02338"/>
<evidence type="ECO:0000256" key="3">
    <source>
        <dbReference type="ARBA" id="ARBA00022448"/>
    </source>
</evidence>
<evidence type="ECO:0000256" key="4">
    <source>
        <dbReference type="ARBA" id="ARBA00022475"/>
    </source>
</evidence>
<keyword evidence="4" id="KW-1003">Cell membrane</keyword>
<dbReference type="RefSeq" id="WP_067210356.1">
    <property type="nucleotide sequence ID" value="NZ_FLOC01000013.1"/>
</dbReference>
<keyword evidence="7" id="KW-0862">Zinc</keyword>
<comment type="subcellular location">
    <subcellularLocation>
        <location evidence="1">Cell membrane</location>
        <topology evidence="1">Multi-pass membrane protein</topology>
    </subcellularLocation>
</comment>
<dbReference type="OrthoDB" id="9803484at2"/>
<dbReference type="GO" id="GO:0050897">
    <property type="term" value="F:cobalt ion binding"/>
    <property type="evidence" value="ECO:0007669"/>
    <property type="project" value="TreeGrafter"/>
</dbReference>
<keyword evidence="14" id="KW-1185">Reference proteome</keyword>
<evidence type="ECO:0000256" key="8">
    <source>
        <dbReference type="ARBA" id="ARBA00022989"/>
    </source>
</evidence>
<keyword evidence="3" id="KW-0813">Transport</keyword>
<reference evidence="13 14" key="1">
    <citation type="submission" date="2016-06" db="EMBL/GenBank/DDBJ databases">
        <authorList>
            <person name="Kjaerup R.B."/>
            <person name="Dalgaard T.S."/>
            <person name="Juul-Madsen H.R."/>
        </authorList>
    </citation>
    <scope>NUCLEOTIDE SEQUENCE [LARGE SCALE GENOMIC DNA]</scope>
    <source>
        <strain evidence="13 14">CECT 5080</strain>
    </source>
</reference>
<dbReference type="SUPFAM" id="SSF144083">
    <property type="entry name" value="Magnesium transport protein CorA, transmembrane region"/>
    <property type="match status" value="1"/>
</dbReference>